<feature type="domain" description="Peptidase M28" evidence="6">
    <location>
        <begin position="405"/>
        <end position="593"/>
    </location>
</feature>
<dbReference type="PANTHER" id="PTHR10404">
    <property type="entry name" value="N-ACETYLATED-ALPHA-LINKED ACIDIC DIPEPTIDASE"/>
    <property type="match status" value="1"/>
</dbReference>
<keyword evidence="3" id="KW-1133">Transmembrane helix</keyword>
<reference evidence="7 8" key="1">
    <citation type="submission" date="2024-07" db="EMBL/GenBank/DDBJ databases">
        <title>Draft sequence of the Neodothiora populina.</title>
        <authorList>
            <person name="Drown D.D."/>
            <person name="Schuette U.S."/>
            <person name="Buechlein A.B."/>
            <person name="Rusch D.R."/>
            <person name="Winton L.W."/>
            <person name="Adams G.A."/>
        </authorList>
    </citation>
    <scope>NUCLEOTIDE SEQUENCE [LARGE SCALE GENOMIC DNA]</scope>
    <source>
        <strain evidence="7 8">CPC 39397</strain>
    </source>
</reference>
<dbReference type="RefSeq" id="XP_069201960.1">
    <property type="nucleotide sequence ID" value="XM_069347353.1"/>
</dbReference>
<evidence type="ECO:0000256" key="3">
    <source>
        <dbReference type="SAM" id="Phobius"/>
    </source>
</evidence>
<feature type="transmembrane region" description="Helical" evidence="3">
    <location>
        <begin position="39"/>
        <end position="61"/>
    </location>
</feature>
<dbReference type="Gene3D" id="1.20.930.40">
    <property type="entry name" value="Transferrin receptor-like, dimerisation domain"/>
    <property type="match status" value="1"/>
</dbReference>
<dbReference type="Proteomes" id="UP001562354">
    <property type="component" value="Unassembled WGS sequence"/>
</dbReference>
<dbReference type="Gene3D" id="3.40.630.10">
    <property type="entry name" value="Zn peptidases"/>
    <property type="match status" value="1"/>
</dbReference>
<sequence>MMNEKTFANMQASEDTPLLVAVPVRPQRQRYPHQTLRRFCTIALVSVPVTIIAFALLTIALGGQSDLFGDGDSKGFSPFSWSASSKTPPHPNWPAGDGLSYENLKSILLETPDADKAKAWSEYYTAGPHLMGQNLSQAVWTKERWEEWGVKSEVVAYEVYTNYPLDHRLTLLKNGEVSFEATLEENILEDDPTSSAPNRIPTFHGYSASGNVTAQYVFVNYGTYKDFEELQEAGIELEGKIALAKYGGIFRGLKVKRAQELGMIGCIIYSDPGDDGEITEENGYKAYPEGPARNPSSVQRGSVQYLSQFPGDPTTPGYPSLPGAERKPANESTPSIPSLPVSYAEALPLLQALNGHGPTAESFGKYWQGGGLVYKNVSYNIGPSPPSLTINLMNLQNYTITPAWNTIGIINGSISDEVIVLGNHRDAWIVGGAGDPNSGSAALNEVVRSFGAALSKGWKPQRTIVFGSWDGEEYGLVGSTEWVEDFLPWLSHSAVAYLNVDVGTRGTKFSASAAPVLNKALIEITKEVQSPNQTVEGSSVYDLWDKKISTMGSGSDFTAFQDFAGIPSLDMGFGATGPKDPIYHYHSNYDSYAWMVKYGDPTFNYHITASKLWSLLAAKLVEEPVIAFNATDYAVGLAKYLDSVKERAAASKYEFNAAASFAGLDRAIASLSTAAETFDARAARVAAAAASKHNIHNPVMQLKLYAEVRAVNIQYKYLERAFLYAKGLDSRSWFKHVIFAPGLWTGYAGATFPGLVEAIDFGDHAALKKWTGIIEGTVWKAYGVLKA</sequence>
<keyword evidence="3" id="KW-0472">Membrane</keyword>
<accession>A0ABR3PHS1</accession>
<dbReference type="InterPro" id="IPR003137">
    <property type="entry name" value="PA_domain"/>
</dbReference>
<dbReference type="SUPFAM" id="SSF53187">
    <property type="entry name" value="Zn-dependent exopeptidases"/>
    <property type="match status" value="1"/>
</dbReference>
<dbReference type="InterPro" id="IPR007484">
    <property type="entry name" value="Peptidase_M28"/>
</dbReference>
<dbReference type="CDD" id="cd08022">
    <property type="entry name" value="M28_PSMA_like"/>
    <property type="match status" value="1"/>
</dbReference>
<comment type="caution">
    <text evidence="7">The sequence shown here is derived from an EMBL/GenBank/DDBJ whole genome shotgun (WGS) entry which is preliminary data.</text>
</comment>
<keyword evidence="3" id="KW-0812">Transmembrane</keyword>
<gene>
    <name evidence="7" type="ORF">AAFC00_007279</name>
</gene>
<evidence type="ECO:0000259" key="4">
    <source>
        <dbReference type="Pfam" id="PF02225"/>
    </source>
</evidence>
<dbReference type="CDD" id="cd02121">
    <property type="entry name" value="PA_GCPII_like"/>
    <property type="match status" value="1"/>
</dbReference>
<feature type="compositionally biased region" description="Polar residues" evidence="2">
    <location>
        <begin position="294"/>
        <end position="307"/>
    </location>
</feature>
<dbReference type="InterPro" id="IPR046450">
    <property type="entry name" value="PA_dom_sf"/>
</dbReference>
<dbReference type="InterPro" id="IPR007365">
    <property type="entry name" value="TFR-like_dimer_dom"/>
</dbReference>
<feature type="domain" description="PA" evidence="4">
    <location>
        <begin position="213"/>
        <end position="290"/>
    </location>
</feature>
<evidence type="ECO:0000313" key="8">
    <source>
        <dbReference type="Proteomes" id="UP001562354"/>
    </source>
</evidence>
<feature type="domain" description="Transferrin receptor-like dimerisation" evidence="5">
    <location>
        <begin position="660"/>
        <end position="785"/>
    </location>
</feature>
<evidence type="ECO:0000259" key="6">
    <source>
        <dbReference type="Pfam" id="PF04389"/>
    </source>
</evidence>
<keyword evidence="8" id="KW-1185">Reference proteome</keyword>
<name>A0ABR3PHS1_9PEZI</name>
<protein>
    <recommendedName>
        <fullName evidence="9">Glutamate carboxypeptidase</fullName>
    </recommendedName>
</protein>
<dbReference type="InterPro" id="IPR039373">
    <property type="entry name" value="Peptidase_M28B"/>
</dbReference>
<dbReference type="InterPro" id="IPR036757">
    <property type="entry name" value="TFR-like_dimer_dom_sf"/>
</dbReference>
<dbReference type="Gene3D" id="3.50.30.30">
    <property type="match status" value="1"/>
</dbReference>
<evidence type="ECO:0000313" key="7">
    <source>
        <dbReference type="EMBL" id="KAL1305687.1"/>
    </source>
</evidence>
<feature type="region of interest" description="Disordered" evidence="2">
    <location>
        <begin position="279"/>
        <end position="335"/>
    </location>
</feature>
<proteinExistence type="inferred from homology"/>
<evidence type="ECO:0000259" key="5">
    <source>
        <dbReference type="Pfam" id="PF04253"/>
    </source>
</evidence>
<evidence type="ECO:0000256" key="2">
    <source>
        <dbReference type="SAM" id="MobiDB-lite"/>
    </source>
</evidence>
<dbReference type="PANTHER" id="PTHR10404:SF46">
    <property type="entry name" value="VACUOLAR PROTEIN SORTING-ASSOCIATED PROTEIN 70"/>
    <property type="match status" value="1"/>
</dbReference>
<dbReference type="Pfam" id="PF04389">
    <property type="entry name" value="Peptidase_M28"/>
    <property type="match status" value="1"/>
</dbReference>
<dbReference type="GeneID" id="95980978"/>
<dbReference type="Pfam" id="PF02225">
    <property type="entry name" value="PA"/>
    <property type="match status" value="1"/>
</dbReference>
<organism evidence="7 8">
    <name type="scientific">Neodothiora populina</name>
    <dbReference type="NCBI Taxonomy" id="2781224"/>
    <lineage>
        <taxon>Eukaryota</taxon>
        <taxon>Fungi</taxon>
        <taxon>Dikarya</taxon>
        <taxon>Ascomycota</taxon>
        <taxon>Pezizomycotina</taxon>
        <taxon>Dothideomycetes</taxon>
        <taxon>Dothideomycetidae</taxon>
        <taxon>Dothideales</taxon>
        <taxon>Dothioraceae</taxon>
        <taxon>Neodothiora</taxon>
    </lineage>
</organism>
<evidence type="ECO:0008006" key="9">
    <source>
        <dbReference type="Google" id="ProtNLM"/>
    </source>
</evidence>
<comment type="similarity">
    <text evidence="1">Belongs to the peptidase M28 family. M28B subfamily.</text>
</comment>
<dbReference type="SUPFAM" id="SSF52025">
    <property type="entry name" value="PA domain"/>
    <property type="match status" value="1"/>
</dbReference>
<dbReference type="EMBL" id="JBFMKM010000006">
    <property type="protein sequence ID" value="KAL1305687.1"/>
    <property type="molecule type" value="Genomic_DNA"/>
</dbReference>
<dbReference type="SUPFAM" id="SSF47672">
    <property type="entry name" value="Transferrin receptor-like dimerisation domain"/>
    <property type="match status" value="1"/>
</dbReference>
<dbReference type="Pfam" id="PF04253">
    <property type="entry name" value="TFR_dimer"/>
    <property type="match status" value="1"/>
</dbReference>
<evidence type="ECO:0000256" key="1">
    <source>
        <dbReference type="ARBA" id="ARBA00005634"/>
    </source>
</evidence>